<accession>A0A1M6UET5</accession>
<name>A0A1M6UET5_9CLOT</name>
<dbReference type="Proteomes" id="UP000184310">
    <property type="component" value="Unassembled WGS sequence"/>
</dbReference>
<comment type="catalytic activity">
    <reaction evidence="3">
        <text>N-terminal L-alanyl-[ribosomal protein bS18] + acetyl-CoA = N-terminal N(alpha)-acetyl-L-alanyl-[ribosomal protein bS18] + CoA + H(+)</text>
        <dbReference type="Rhea" id="RHEA:43756"/>
        <dbReference type="Rhea" id="RHEA-COMP:10676"/>
        <dbReference type="Rhea" id="RHEA-COMP:10677"/>
        <dbReference type="ChEBI" id="CHEBI:15378"/>
        <dbReference type="ChEBI" id="CHEBI:57287"/>
        <dbReference type="ChEBI" id="CHEBI:57288"/>
        <dbReference type="ChEBI" id="CHEBI:64718"/>
        <dbReference type="ChEBI" id="CHEBI:83683"/>
        <dbReference type="EC" id="2.3.1.266"/>
    </reaction>
</comment>
<comment type="function">
    <text evidence="3">Acetylates the N-terminal alanine of ribosomal protein bS18.</text>
</comment>
<dbReference type="Pfam" id="PF00583">
    <property type="entry name" value="Acetyltransf_1"/>
    <property type="match status" value="1"/>
</dbReference>
<evidence type="ECO:0000256" key="3">
    <source>
        <dbReference type="RuleBase" id="RU363094"/>
    </source>
</evidence>
<dbReference type="Gene3D" id="3.40.630.30">
    <property type="match status" value="1"/>
</dbReference>
<keyword evidence="1 5" id="KW-0808">Transferase</keyword>
<proteinExistence type="inferred from homology"/>
<feature type="domain" description="N-acetyltransferase" evidence="4">
    <location>
        <begin position="3"/>
        <end position="146"/>
    </location>
</feature>
<dbReference type="InterPro" id="IPR016181">
    <property type="entry name" value="Acyl_CoA_acyltransferase"/>
</dbReference>
<organism evidence="5 6">
    <name type="scientific">Clostridium cavendishii DSM 21758</name>
    <dbReference type="NCBI Taxonomy" id="1121302"/>
    <lineage>
        <taxon>Bacteria</taxon>
        <taxon>Bacillati</taxon>
        <taxon>Bacillota</taxon>
        <taxon>Clostridia</taxon>
        <taxon>Eubacteriales</taxon>
        <taxon>Clostridiaceae</taxon>
        <taxon>Clostridium</taxon>
    </lineage>
</organism>
<reference evidence="5 6" key="1">
    <citation type="submission" date="2016-11" db="EMBL/GenBank/DDBJ databases">
        <authorList>
            <person name="Jaros S."/>
            <person name="Januszkiewicz K."/>
            <person name="Wedrychowicz H."/>
        </authorList>
    </citation>
    <scope>NUCLEOTIDE SEQUENCE [LARGE SCALE GENOMIC DNA]</scope>
    <source>
        <strain evidence="5 6">DSM 21758</strain>
    </source>
</reference>
<protein>
    <recommendedName>
        <fullName evidence="3">[Ribosomal protein bS18]-alanine N-acetyltransferase</fullName>
        <ecNumber evidence="3">2.3.1.266</ecNumber>
    </recommendedName>
</protein>
<gene>
    <name evidence="5" type="ORF">SAMN02745163_04248</name>
</gene>
<dbReference type="NCBIfam" id="TIGR01575">
    <property type="entry name" value="rimI"/>
    <property type="match status" value="1"/>
</dbReference>
<dbReference type="EMBL" id="FQZB01000023">
    <property type="protein sequence ID" value="SHK67671.1"/>
    <property type="molecule type" value="Genomic_DNA"/>
</dbReference>
<dbReference type="OrthoDB" id="9794566at2"/>
<sequence>MDFKISKINHEDLDDLMEVNNLSFNIPWSKESFEAEINNKLAHYFVAHVDDKAIGFGGMWLIIDEGHITNIAVHPDYRGSSIGDSILKTMLDYCISKNITAITLEVRASNTIAQNLYTKHGFVTEGIRKKYYEDNSEDAILMWRRW</sequence>
<dbReference type="RefSeq" id="WP_072993097.1">
    <property type="nucleotide sequence ID" value="NZ_FQZB01000023.1"/>
</dbReference>
<dbReference type="EC" id="2.3.1.266" evidence="3"/>
<evidence type="ECO:0000313" key="5">
    <source>
        <dbReference type="EMBL" id="SHK67671.1"/>
    </source>
</evidence>
<evidence type="ECO:0000256" key="1">
    <source>
        <dbReference type="ARBA" id="ARBA00022679"/>
    </source>
</evidence>
<evidence type="ECO:0000313" key="6">
    <source>
        <dbReference type="Proteomes" id="UP000184310"/>
    </source>
</evidence>
<dbReference type="SUPFAM" id="SSF55729">
    <property type="entry name" value="Acyl-CoA N-acyltransferases (Nat)"/>
    <property type="match status" value="1"/>
</dbReference>
<keyword evidence="2" id="KW-0012">Acyltransferase</keyword>
<comment type="similarity">
    <text evidence="3">Belongs to the acetyltransferase family. RimI subfamily.</text>
</comment>
<dbReference type="InterPro" id="IPR006464">
    <property type="entry name" value="AcTrfase_RimI/Ard1"/>
</dbReference>
<dbReference type="PANTHER" id="PTHR42919:SF8">
    <property type="entry name" value="N-ALPHA-ACETYLTRANSFERASE 50"/>
    <property type="match status" value="1"/>
</dbReference>
<comment type="subcellular location">
    <subcellularLocation>
        <location evidence="3">Cytoplasm</location>
    </subcellularLocation>
</comment>
<evidence type="ECO:0000259" key="4">
    <source>
        <dbReference type="PROSITE" id="PS51186"/>
    </source>
</evidence>
<dbReference type="PROSITE" id="PS51186">
    <property type="entry name" value="GNAT"/>
    <property type="match status" value="1"/>
</dbReference>
<dbReference type="GO" id="GO:0005737">
    <property type="term" value="C:cytoplasm"/>
    <property type="evidence" value="ECO:0007669"/>
    <property type="project" value="UniProtKB-SubCell"/>
</dbReference>
<keyword evidence="6" id="KW-1185">Reference proteome</keyword>
<dbReference type="PANTHER" id="PTHR42919">
    <property type="entry name" value="N-ALPHA-ACETYLTRANSFERASE"/>
    <property type="match status" value="1"/>
</dbReference>
<dbReference type="InterPro" id="IPR051556">
    <property type="entry name" value="N-term/lysine_N-AcTrnsfr"/>
</dbReference>
<evidence type="ECO:0000256" key="2">
    <source>
        <dbReference type="ARBA" id="ARBA00023315"/>
    </source>
</evidence>
<dbReference type="STRING" id="1121302.SAMN02745163_04248"/>
<dbReference type="GO" id="GO:0008999">
    <property type="term" value="F:protein-N-terminal-alanine acetyltransferase activity"/>
    <property type="evidence" value="ECO:0007669"/>
    <property type="project" value="UniProtKB-EC"/>
</dbReference>
<keyword evidence="3" id="KW-0963">Cytoplasm</keyword>
<dbReference type="CDD" id="cd04301">
    <property type="entry name" value="NAT_SF"/>
    <property type="match status" value="1"/>
</dbReference>
<dbReference type="AlphaFoldDB" id="A0A1M6UET5"/>
<dbReference type="InterPro" id="IPR000182">
    <property type="entry name" value="GNAT_dom"/>
</dbReference>